<gene>
    <name evidence="2" type="ORF">BZL30_5474</name>
</gene>
<evidence type="ECO:0000313" key="2">
    <source>
        <dbReference type="EMBL" id="OOK72250.1"/>
    </source>
</evidence>
<name>A0A1V3WZC2_MYCKA</name>
<dbReference type="EMBL" id="MVBM01000005">
    <property type="protein sequence ID" value="OOK72250.1"/>
    <property type="molecule type" value="Genomic_DNA"/>
</dbReference>
<feature type="compositionally biased region" description="Low complexity" evidence="1">
    <location>
        <begin position="49"/>
        <end position="58"/>
    </location>
</feature>
<comment type="caution">
    <text evidence="2">The sequence shown here is derived from an EMBL/GenBank/DDBJ whole genome shotgun (WGS) entry which is preliminary data.</text>
</comment>
<organism evidence="2 3">
    <name type="scientific">Mycobacterium kansasii</name>
    <dbReference type="NCBI Taxonomy" id="1768"/>
    <lineage>
        <taxon>Bacteria</taxon>
        <taxon>Bacillati</taxon>
        <taxon>Actinomycetota</taxon>
        <taxon>Actinomycetes</taxon>
        <taxon>Mycobacteriales</taxon>
        <taxon>Mycobacteriaceae</taxon>
        <taxon>Mycobacterium</taxon>
    </lineage>
</organism>
<dbReference type="Proteomes" id="UP000189229">
    <property type="component" value="Unassembled WGS sequence"/>
</dbReference>
<feature type="region of interest" description="Disordered" evidence="1">
    <location>
        <begin position="23"/>
        <end position="64"/>
    </location>
</feature>
<accession>A0A1V3WZC2</accession>
<reference evidence="2 3" key="1">
    <citation type="submission" date="2017-02" db="EMBL/GenBank/DDBJ databases">
        <title>Complete genome sequences of Mycobacterium kansasii strains isolated from rhesus macaques.</title>
        <authorList>
            <person name="Panda A."/>
            <person name="Nagaraj S."/>
            <person name="Zhao X."/>
            <person name="Tettelin H."/>
            <person name="Detolla L.J."/>
        </authorList>
    </citation>
    <scope>NUCLEOTIDE SEQUENCE [LARGE SCALE GENOMIC DNA]</scope>
    <source>
        <strain evidence="2 3">11-3813</strain>
    </source>
</reference>
<dbReference type="AlphaFoldDB" id="A0A1V3WZC2"/>
<evidence type="ECO:0000256" key="1">
    <source>
        <dbReference type="SAM" id="MobiDB-lite"/>
    </source>
</evidence>
<protein>
    <submittedName>
        <fullName evidence="2">Uncharacterized protein</fullName>
    </submittedName>
</protein>
<sequence length="64" mass="7045">MIRRFCRQLPGWVDQATRERAEAQLARQGGQVRPNNYPGWPPRSLIASTPTAPTATRTGRGGAL</sequence>
<evidence type="ECO:0000313" key="3">
    <source>
        <dbReference type="Proteomes" id="UP000189229"/>
    </source>
</evidence>
<proteinExistence type="predicted"/>